<evidence type="ECO:0000259" key="4">
    <source>
        <dbReference type="Pfam" id="PF20736"/>
    </source>
</evidence>
<evidence type="ECO:0000259" key="1">
    <source>
        <dbReference type="Pfam" id="PF07944"/>
    </source>
</evidence>
<dbReference type="EMBL" id="LWSG01000042">
    <property type="protein sequence ID" value="OAS83194.1"/>
    <property type="molecule type" value="Genomic_DNA"/>
</dbReference>
<dbReference type="PANTHER" id="PTHR31151">
    <property type="entry name" value="PROLINE-TRNA LIGASE (DUF1680)"/>
    <property type="match status" value="1"/>
</dbReference>
<dbReference type="RefSeq" id="WP_066337399.1">
    <property type="nucleotide sequence ID" value="NZ_LWSG01000042.1"/>
</dbReference>
<feature type="domain" description="DUF4986" evidence="2">
    <location>
        <begin position="527"/>
        <end position="588"/>
    </location>
</feature>
<dbReference type="PANTHER" id="PTHR31151:SF0">
    <property type="entry name" value="PROLINE-TRNA LIGASE (DUF1680)"/>
    <property type="match status" value="1"/>
</dbReference>
<dbReference type="Pfam" id="PF16375">
    <property type="entry name" value="DUF4986"/>
    <property type="match status" value="1"/>
</dbReference>
<dbReference type="InterPro" id="IPR008928">
    <property type="entry name" value="6-hairpin_glycosidase_sf"/>
</dbReference>
<evidence type="ECO:0000259" key="3">
    <source>
        <dbReference type="Pfam" id="PF20620"/>
    </source>
</evidence>
<dbReference type="GO" id="GO:0005975">
    <property type="term" value="P:carbohydrate metabolic process"/>
    <property type="evidence" value="ECO:0007669"/>
    <property type="project" value="InterPro"/>
</dbReference>
<dbReference type="InterPro" id="IPR012878">
    <property type="entry name" value="Beta-AFase-like_GH127_cat"/>
</dbReference>
<dbReference type="InterPro" id="IPR046544">
    <property type="entry name" value="GH146_SB_dom"/>
</dbReference>
<reference evidence="6" key="1">
    <citation type="submission" date="2016-04" db="EMBL/GenBank/DDBJ databases">
        <authorList>
            <person name="Lyu Z."/>
            <person name="Lyu W."/>
        </authorList>
    </citation>
    <scope>NUCLEOTIDE SEQUENCE [LARGE SCALE GENOMIC DNA]</scope>
    <source>
        <strain evidence="6">C44</strain>
    </source>
</reference>
<keyword evidence="6" id="KW-1185">Reference proteome</keyword>
<accession>A0A179SPA1</accession>
<feature type="domain" description="Non-reducing end beta-L-arabinofuranosidase-like GH127 catalytic" evidence="1">
    <location>
        <begin position="3"/>
        <end position="378"/>
    </location>
</feature>
<dbReference type="InterPro" id="IPR049046">
    <property type="entry name" value="Beta-AFase-like_GH127_middle"/>
</dbReference>
<dbReference type="Pfam" id="PF20620">
    <property type="entry name" value="DUF6805"/>
    <property type="match status" value="1"/>
</dbReference>
<sequence>MKNVNLLNGIFKDSQEKGKEYLIYLDVDRLVASCYEAASKITKKPRYGGWESTGISGHSIGHWLSAAATMYSLTLDLTLKEKLEYAVDELAHIQSFDEDGYVSGFPRTCFDKVFTGEFEVDNFSLGGGWVPWYSIHKIYAGLIDTYQLTGNKKALEVVIKLADWAKKGTDKLNDEQFQKMLTCEHGGMNEAMADLYTITQNQAYLDLAIRFCHKAVLDPLSKGVDELQGKHANTQIPKVIGAAKLYDITGDEVFKRMAVYFWTQVTNHRSYVIGGNSINEHFGPENTEELGIQTTETCNTYNMLKLTEHLFHWSQRSEYIDYYEKALYNHILASQDPDSGMKTYFVSTQPGHFKVYCTPDESFWCCTGTGMENPARYTRNIYYRDHDEVYINLFIASEIYLEDKNLKLRQETTFPESDKTKLIFESATDESITIHIRVPNWVSGNMIATVNEQESYTYSENGYITIKGEWNVGDRIDIQLPMDLHLSKTKNDPKKAAILYGPIVLAGALGTEDFPETDILADHLKLNNHPLIEVPDLITGEEDLSKWIKPIEGEPLAFKTAAVGQPGNRSVKLIPFYKLHHQRYTLYWNIMDEIAYQTFVDKEKEDADRLRAITVDVVNPNEQQPEVEHSIKKKNSRSGFLNLFNRGWRDSINGGFFSYEMAVLSDKPVYLLVTYSGNDASLHEDGKAHSREFDILIDGSQIAHQTLHANHPGKLFDICYDIPLTLTNGKEKVEVKFASEEGKVAGGVYGVRVINDKKGW</sequence>
<dbReference type="AlphaFoldDB" id="A0A179SPA1"/>
<dbReference type="Pfam" id="PF20736">
    <property type="entry name" value="Glyco_hydro127M"/>
    <property type="match status" value="1"/>
</dbReference>
<dbReference type="InterPro" id="IPR032275">
    <property type="entry name" value="DUF4986"/>
</dbReference>
<dbReference type="SUPFAM" id="SSF48208">
    <property type="entry name" value="Six-hairpin glycosidases"/>
    <property type="match status" value="1"/>
</dbReference>
<keyword evidence="5" id="KW-0378">Hydrolase</keyword>
<dbReference type="OrthoDB" id="9757939at2"/>
<evidence type="ECO:0000313" key="6">
    <source>
        <dbReference type="Proteomes" id="UP000078534"/>
    </source>
</evidence>
<dbReference type="STRING" id="152268.A6K24_08700"/>
<name>A0A179SPA1_9BACI</name>
<dbReference type="Proteomes" id="UP000078534">
    <property type="component" value="Unassembled WGS sequence"/>
</dbReference>
<dbReference type="Pfam" id="PF07944">
    <property type="entry name" value="Beta-AFase-like_GH127_cat"/>
    <property type="match status" value="1"/>
</dbReference>
<evidence type="ECO:0000259" key="2">
    <source>
        <dbReference type="Pfam" id="PF16375"/>
    </source>
</evidence>
<protein>
    <submittedName>
        <fullName evidence="5">Glycosyl hydrolase</fullName>
    </submittedName>
</protein>
<dbReference type="Gene3D" id="1.50.10.20">
    <property type="match status" value="1"/>
</dbReference>
<proteinExistence type="predicted"/>
<feature type="domain" description="Glycoside hydrolase GH146 substrate-binding" evidence="3">
    <location>
        <begin position="610"/>
        <end position="754"/>
    </location>
</feature>
<evidence type="ECO:0000313" key="5">
    <source>
        <dbReference type="EMBL" id="OAS83194.1"/>
    </source>
</evidence>
<gene>
    <name evidence="5" type="ORF">A6K24_08700</name>
</gene>
<comment type="caution">
    <text evidence="5">The sequence shown here is derived from an EMBL/GenBank/DDBJ whole genome shotgun (WGS) entry which is preliminary data.</text>
</comment>
<feature type="domain" description="Non-reducing end beta-L-arabinofuranosidase-like GH127 middle" evidence="4">
    <location>
        <begin position="388"/>
        <end position="482"/>
    </location>
</feature>
<dbReference type="GO" id="GO:0016787">
    <property type="term" value="F:hydrolase activity"/>
    <property type="evidence" value="ECO:0007669"/>
    <property type="project" value="UniProtKB-KW"/>
</dbReference>
<organism evidence="5 6">
    <name type="scientific">Metabacillus litoralis</name>
    <dbReference type="NCBI Taxonomy" id="152268"/>
    <lineage>
        <taxon>Bacteria</taxon>
        <taxon>Bacillati</taxon>
        <taxon>Bacillota</taxon>
        <taxon>Bacilli</taxon>
        <taxon>Bacillales</taxon>
        <taxon>Bacillaceae</taxon>
        <taxon>Metabacillus</taxon>
    </lineage>
</organism>